<evidence type="ECO:0008006" key="3">
    <source>
        <dbReference type="Google" id="ProtNLM"/>
    </source>
</evidence>
<dbReference type="InterPro" id="IPR032675">
    <property type="entry name" value="LRR_dom_sf"/>
</dbReference>
<reference evidence="1" key="2">
    <citation type="submission" date="2025-08" db="UniProtKB">
        <authorList>
            <consortium name="Ensembl"/>
        </authorList>
    </citation>
    <scope>IDENTIFICATION</scope>
    <source>
        <strain evidence="1">Guanapo</strain>
    </source>
</reference>
<reference evidence="2" key="1">
    <citation type="submission" date="2013-11" db="EMBL/GenBank/DDBJ databases">
        <title>The genomic landscape of the Guanapo guppy.</title>
        <authorList>
            <person name="Kuenstner A."/>
            <person name="Dreyer C."/>
        </authorList>
    </citation>
    <scope>NUCLEOTIDE SEQUENCE</scope>
    <source>
        <strain evidence="2">Guanapo</strain>
    </source>
</reference>
<reference evidence="1" key="3">
    <citation type="submission" date="2025-09" db="UniProtKB">
        <authorList>
            <consortium name="Ensembl"/>
        </authorList>
    </citation>
    <scope>IDENTIFICATION</scope>
    <source>
        <strain evidence="1">Guanapo</strain>
    </source>
</reference>
<dbReference type="SUPFAM" id="SSF52047">
    <property type="entry name" value="RNI-like"/>
    <property type="match status" value="1"/>
</dbReference>
<dbReference type="Proteomes" id="UP000242638">
    <property type="component" value="Unassembled WGS sequence"/>
</dbReference>
<evidence type="ECO:0000313" key="2">
    <source>
        <dbReference type="Proteomes" id="UP000242638"/>
    </source>
</evidence>
<evidence type="ECO:0000313" key="1">
    <source>
        <dbReference type="Ensembl" id="ENSPREP00000015756.1"/>
    </source>
</evidence>
<dbReference type="Pfam" id="PF13516">
    <property type="entry name" value="LRR_6"/>
    <property type="match status" value="1"/>
</dbReference>
<keyword evidence="2" id="KW-1185">Reference proteome</keyword>
<proteinExistence type="predicted"/>
<dbReference type="InterPro" id="IPR001611">
    <property type="entry name" value="Leu-rich_rpt"/>
</dbReference>
<accession>A0A3P9P1Q8</accession>
<sequence>MNNRHIKPKTVCNCLREANWVRIRSLSLTPIKTVSPLMDCSLSEISCSSLASALKSNQHLTELDLRGNNLKDSDVQHPTWRVLVSADVWRF</sequence>
<dbReference type="Ensembl" id="ENSPRET00000015920.1">
    <property type="protein sequence ID" value="ENSPREP00000015756.1"/>
    <property type="gene ID" value="ENSPREG00000010625.1"/>
</dbReference>
<name>A0A3P9P1Q8_POERE</name>
<organism evidence="1 2">
    <name type="scientific">Poecilia reticulata</name>
    <name type="common">Guppy</name>
    <name type="synonym">Acanthophacelus reticulatus</name>
    <dbReference type="NCBI Taxonomy" id="8081"/>
    <lineage>
        <taxon>Eukaryota</taxon>
        <taxon>Metazoa</taxon>
        <taxon>Chordata</taxon>
        <taxon>Craniata</taxon>
        <taxon>Vertebrata</taxon>
        <taxon>Euteleostomi</taxon>
        <taxon>Actinopterygii</taxon>
        <taxon>Neopterygii</taxon>
        <taxon>Teleostei</taxon>
        <taxon>Neoteleostei</taxon>
        <taxon>Acanthomorphata</taxon>
        <taxon>Ovalentaria</taxon>
        <taxon>Atherinomorphae</taxon>
        <taxon>Cyprinodontiformes</taxon>
        <taxon>Poeciliidae</taxon>
        <taxon>Poeciliinae</taxon>
        <taxon>Poecilia</taxon>
    </lineage>
</organism>
<dbReference type="Bgee" id="ENSPREG00000010625">
    <property type="expression patterns" value="Expressed in caudal fin and 1 other cell type or tissue"/>
</dbReference>
<protein>
    <recommendedName>
        <fullName evidence="3">SPRY-associated domain-containing protein</fullName>
    </recommendedName>
</protein>
<dbReference type="Gene3D" id="3.80.10.10">
    <property type="entry name" value="Ribonuclease Inhibitor"/>
    <property type="match status" value="1"/>
</dbReference>
<dbReference type="AlphaFoldDB" id="A0A3P9P1Q8"/>